<sequence>MEAKFFWVKYKMYGLNKTLHMKRFFLLLFSILPMIVAAQGHKGTVESCAPTREGKVLYSDKVEVKDSDRQEIFQSIHAWAKENYGKDVFISSVSANKNKGTLFIGSKVELLLNDSEKTIVKYKMRINCLDNGYSVEVTDISYQYSPGGEAKAKTYPAEDVIMGNGKGNTVTAIKDPVLFCNATYFFVESLFADVYDAVEN</sequence>
<feature type="domain" description="DUF4468" evidence="1">
    <location>
        <begin position="58"/>
        <end position="143"/>
    </location>
</feature>
<proteinExistence type="predicted"/>
<evidence type="ECO:0000259" key="1">
    <source>
        <dbReference type="Pfam" id="PF14730"/>
    </source>
</evidence>
<comment type="caution">
    <text evidence="2">The sequence shown here is derived from an EMBL/GenBank/DDBJ whole genome shotgun (WGS) entry which is preliminary data.</text>
</comment>
<gene>
    <name evidence="2" type="ORF">SDC9_19627</name>
</gene>
<dbReference type="AlphaFoldDB" id="A0A644U4G2"/>
<evidence type="ECO:0000313" key="2">
    <source>
        <dbReference type="EMBL" id="MPL73819.1"/>
    </source>
</evidence>
<dbReference type="Gene3D" id="3.30.530.80">
    <property type="match status" value="1"/>
</dbReference>
<dbReference type="InterPro" id="IPR027823">
    <property type="entry name" value="DUF4468"/>
</dbReference>
<reference evidence="2" key="1">
    <citation type="submission" date="2019-08" db="EMBL/GenBank/DDBJ databases">
        <authorList>
            <person name="Kucharzyk K."/>
            <person name="Murdoch R.W."/>
            <person name="Higgins S."/>
            <person name="Loffler F."/>
        </authorList>
    </citation>
    <scope>NUCLEOTIDE SEQUENCE</scope>
</reference>
<accession>A0A644U4G2</accession>
<organism evidence="2">
    <name type="scientific">bioreactor metagenome</name>
    <dbReference type="NCBI Taxonomy" id="1076179"/>
    <lineage>
        <taxon>unclassified sequences</taxon>
        <taxon>metagenomes</taxon>
        <taxon>ecological metagenomes</taxon>
    </lineage>
</organism>
<name>A0A644U4G2_9ZZZZ</name>
<protein>
    <recommendedName>
        <fullName evidence="1">DUF4468 domain-containing protein</fullName>
    </recommendedName>
</protein>
<dbReference type="EMBL" id="VSSQ01000076">
    <property type="protein sequence ID" value="MPL73819.1"/>
    <property type="molecule type" value="Genomic_DNA"/>
</dbReference>
<dbReference type="Pfam" id="PF14730">
    <property type="entry name" value="DUF4468"/>
    <property type="match status" value="1"/>
</dbReference>